<keyword evidence="5 7" id="KW-0378">Hydrolase</keyword>
<evidence type="ECO:0000259" key="9">
    <source>
        <dbReference type="Pfam" id="PF12320"/>
    </source>
</evidence>
<dbReference type="InterPro" id="IPR041796">
    <property type="entry name" value="Mre11_N"/>
</dbReference>
<comment type="function">
    <text evidence="7">SbcCD cleaves DNA hairpin structures. These structures can inhibit DNA replication and are intermediates in certain DNA recombination reactions. The complex acts as a 3'-&gt;5' double strand exonuclease that can open hairpins. It also has a 5' single-strand endonuclease activity.</text>
</comment>
<dbReference type="GO" id="GO:0008408">
    <property type="term" value="F:3'-5' exonuclease activity"/>
    <property type="evidence" value="ECO:0007669"/>
    <property type="project" value="InterPro"/>
</dbReference>
<reference evidence="10" key="2">
    <citation type="submission" date="2020-09" db="EMBL/GenBank/DDBJ databases">
        <authorList>
            <person name="Sun Q."/>
            <person name="Zhou Y."/>
        </authorList>
    </citation>
    <scope>NUCLEOTIDE SEQUENCE</scope>
    <source>
        <strain evidence="10">CGMCC 1.15478</strain>
    </source>
</reference>
<dbReference type="Pfam" id="PF12320">
    <property type="entry name" value="SbcD_C"/>
    <property type="match status" value="1"/>
</dbReference>
<name>A0A916UE23_9ACTN</name>
<keyword evidence="6 7" id="KW-0269">Exonuclease</keyword>
<dbReference type="InterPro" id="IPR029052">
    <property type="entry name" value="Metallo-depent_PP-like"/>
</dbReference>
<dbReference type="GO" id="GO:0006310">
    <property type="term" value="P:DNA recombination"/>
    <property type="evidence" value="ECO:0007669"/>
    <property type="project" value="UniProtKB-KW"/>
</dbReference>
<evidence type="ECO:0000256" key="2">
    <source>
        <dbReference type="ARBA" id="ARBA00011322"/>
    </source>
</evidence>
<evidence type="ECO:0000259" key="8">
    <source>
        <dbReference type="Pfam" id="PF00149"/>
    </source>
</evidence>
<dbReference type="GO" id="GO:0004519">
    <property type="term" value="F:endonuclease activity"/>
    <property type="evidence" value="ECO:0007669"/>
    <property type="project" value="UniProtKB-KW"/>
</dbReference>
<reference evidence="10" key="1">
    <citation type="journal article" date="2014" name="Int. J. Syst. Evol. Microbiol.">
        <title>Complete genome sequence of Corynebacterium casei LMG S-19264T (=DSM 44701T), isolated from a smear-ripened cheese.</title>
        <authorList>
            <consortium name="US DOE Joint Genome Institute (JGI-PGF)"/>
            <person name="Walter F."/>
            <person name="Albersmeier A."/>
            <person name="Kalinowski J."/>
            <person name="Ruckert C."/>
        </authorList>
    </citation>
    <scope>NUCLEOTIDE SEQUENCE</scope>
    <source>
        <strain evidence="10">CGMCC 1.15478</strain>
    </source>
</reference>
<dbReference type="CDD" id="cd00840">
    <property type="entry name" value="MPP_Mre11_N"/>
    <property type="match status" value="1"/>
</dbReference>
<proteinExistence type="inferred from homology"/>
<dbReference type="Pfam" id="PF00149">
    <property type="entry name" value="Metallophos"/>
    <property type="match status" value="1"/>
</dbReference>
<dbReference type="PANTHER" id="PTHR30337:SF0">
    <property type="entry name" value="NUCLEASE SBCCD SUBUNIT D"/>
    <property type="match status" value="1"/>
</dbReference>
<dbReference type="InterPro" id="IPR026843">
    <property type="entry name" value="SbcD_C"/>
</dbReference>
<evidence type="ECO:0000256" key="4">
    <source>
        <dbReference type="ARBA" id="ARBA00022722"/>
    </source>
</evidence>
<evidence type="ECO:0000313" key="11">
    <source>
        <dbReference type="Proteomes" id="UP000641514"/>
    </source>
</evidence>
<dbReference type="GO" id="GO:0006260">
    <property type="term" value="P:DNA replication"/>
    <property type="evidence" value="ECO:0007669"/>
    <property type="project" value="UniProtKB-KW"/>
</dbReference>
<keyword evidence="7" id="KW-0255">Endonuclease</keyword>
<gene>
    <name evidence="7 10" type="primary">sbcD</name>
    <name evidence="10" type="ORF">GCM10011410_22260</name>
</gene>
<evidence type="ECO:0000256" key="5">
    <source>
        <dbReference type="ARBA" id="ARBA00022801"/>
    </source>
</evidence>
<dbReference type="InterPro" id="IPR004593">
    <property type="entry name" value="SbcD"/>
</dbReference>
<dbReference type="Gene3D" id="3.60.21.10">
    <property type="match status" value="1"/>
</dbReference>
<evidence type="ECO:0000256" key="6">
    <source>
        <dbReference type="ARBA" id="ARBA00022839"/>
    </source>
</evidence>
<dbReference type="PANTHER" id="PTHR30337">
    <property type="entry name" value="COMPONENT OF ATP-DEPENDENT DSDNA EXONUCLEASE"/>
    <property type="match status" value="1"/>
</dbReference>
<keyword evidence="7" id="KW-0235">DNA replication</keyword>
<evidence type="ECO:0000256" key="3">
    <source>
        <dbReference type="ARBA" id="ARBA00013365"/>
    </source>
</evidence>
<dbReference type="InterPro" id="IPR004843">
    <property type="entry name" value="Calcineurin-like_PHP"/>
</dbReference>
<dbReference type="AlphaFoldDB" id="A0A916UE23"/>
<dbReference type="EMBL" id="BMJH01000002">
    <property type="protein sequence ID" value="GGC68987.1"/>
    <property type="molecule type" value="Genomic_DNA"/>
</dbReference>
<feature type="domain" description="Calcineurin-like phosphoesterase" evidence="8">
    <location>
        <begin position="23"/>
        <end position="247"/>
    </location>
</feature>
<comment type="caution">
    <text evidence="10">The sequence shown here is derived from an EMBL/GenBank/DDBJ whole genome shotgun (WGS) entry which is preliminary data.</text>
</comment>
<comment type="similarity">
    <text evidence="1 7">Belongs to the SbcD family.</text>
</comment>
<keyword evidence="4 7" id="KW-0540">Nuclease</keyword>
<dbReference type="InterPro" id="IPR050535">
    <property type="entry name" value="DNA_Repair-Maintenance_Comp"/>
</dbReference>
<dbReference type="SUPFAM" id="SSF56300">
    <property type="entry name" value="Metallo-dependent phosphatases"/>
    <property type="match status" value="1"/>
</dbReference>
<evidence type="ECO:0000313" key="10">
    <source>
        <dbReference type="EMBL" id="GGC68987.1"/>
    </source>
</evidence>
<evidence type="ECO:0000256" key="7">
    <source>
        <dbReference type="RuleBase" id="RU363069"/>
    </source>
</evidence>
<sequence length="407" mass="44541">MGAIMSYASDKNCQVRGLVSCTMRILHTSDWHIGRTFHGVDLLDDQRAVLARIAEIVAENSVDVVVMSGDLYDRAMPSADAIRVCADAFVQIRDAGAQIIATSGNHDSATRVGSGAAFTAAGGLHLKTRVSEIDTPVVLNDEYGPVAFYAIPYLEPDVVRGELGCVDERSHHAVVDAAMGRIRANIEQRRNNSQGRAIRTFVSAHAFVVGAHPSESERTISVGGVETVPQSVFDGVDYVALGHLHTPQKLSETVRYSGSPLPYSFGERSHHKAVWLIDFGETGVTDIRAVNLPVVRPLSEVRGELADLLADPNLTDIVGHYISAVLTDPVRPTDAMRALRQRFPHTVRLTWERPHEGEKVGYRERMRGVTDREAARRFLIDTWKEPEDADLSLIEEAFASVAAATDD</sequence>
<keyword evidence="7" id="KW-0233">DNA recombination</keyword>
<organism evidence="10 11">
    <name type="scientific">Hoyosella rhizosphaerae</name>
    <dbReference type="NCBI Taxonomy" id="1755582"/>
    <lineage>
        <taxon>Bacteria</taxon>
        <taxon>Bacillati</taxon>
        <taxon>Actinomycetota</taxon>
        <taxon>Actinomycetes</taxon>
        <taxon>Mycobacteriales</taxon>
        <taxon>Hoyosellaceae</taxon>
        <taxon>Hoyosella</taxon>
    </lineage>
</organism>
<dbReference type="Proteomes" id="UP000641514">
    <property type="component" value="Unassembled WGS sequence"/>
</dbReference>
<protein>
    <recommendedName>
        <fullName evidence="3 7">Nuclease SbcCD subunit D</fullName>
    </recommendedName>
</protein>
<accession>A0A916UE23</accession>
<keyword evidence="11" id="KW-1185">Reference proteome</keyword>
<dbReference type="NCBIfam" id="TIGR00619">
    <property type="entry name" value="sbcd"/>
    <property type="match status" value="1"/>
</dbReference>
<evidence type="ECO:0000256" key="1">
    <source>
        <dbReference type="ARBA" id="ARBA00010555"/>
    </source>
</evidence>
<feature type="domain" description="Nuclease SbcCD subunit D C-terminal" evidence="9">
    <location>
        <begin position="295"/>
        <end position="379"/>
    </location>
</feature>
<comment type="subunit">
    <text evidence="2 7">Heterodimer of SbcC and SbcD.</text>
</comment>